<reference evidence="2 3" key="1">
    <citation type="submission" date="2021-07" db="EMBL/GenBank/DDBJ databases">
        <authorList>
            <person name="Palmer J.M."/>
        </authorList>
    </citation>
    <scope>NUCLEOTIDE SEQUENCE [LARGE SCALE GENOMIC DNA]</scope>
    <source>
        <strain evidence="2 3">AT_MEX2019</strain>
        <tissue evidence="2">Muscle</tissue>
    </source>
</reference>
<evidence type="ECO:0000256" key="1">
    <source>
        <dbReference type="SAM" id="SignalP"/>
    </source>
</evidence>
<sequence length="66" mass="6954">MRVKLCVSAQLLCAHSCLCSASGVGLLQLQISAAPMGVLALIKALLDWPVGLDGKQVLNLRPLKDL</sequence>
<proteinExistence type="predicted"/>
<protein>
    <submittedName>
        <fullName evidence="2">Uncharacterized protein</fullName>
    </submittedName>
</protein>
<accession>A0ABU7A0G8</accession>
<keyword evidence="1" id="KW-0732">Signal</keyword>
<organism evidence="2 3">
    <name type="scientific">Ataeniobius toweri</name>
    <dbReference type="NCBI Taxonomy" id="208326"/>
    <lineage>
        <taxon>Eukaryota</taxon>
        <taxon>Metazoa</taxon>
        <taxon>Chordata</taxon>
        <taxon>Craniata</taxon>
        <taxon>Vertebrata</taxon>
        <taxon>Euteleostomi</taxon>
        <taxon>Actinopterygii</taxon>
        <taxon>Neopterygii</taxon>
        <taxon>Teleostei</taxon>
        <taxon>Neoteleostei</taxon>
        <taxon>Acanthomorphata</taxon>
        <taxon>Ovalentaria</taxon>
        <taxon>Atherinomorphae</taxon>
        <taxon>Cyprinodontiformes</taxon>
        <taxon>Goodeidae</taxon>
        <taxon>Ataeniobius</taxon>
    </lineage>
</organism>
<feature type="chain" id="PRO_5046119526" evidence="1">
    <location>
        <begin position="22"/>
        <end position="66"/>
    </location>
</feature>
<dbReference type="EMBL" id="JAHUTI010000003">
    <property type="protein sequence ID" value="MED6231393.1"/>
    <property type="molecule type" value="Genomic_DNA"/>
</dbReference>
<dbReference type="Proteomes" id="UP001345963">
    <property type="component" value="Unassembled WGS sequence"/>
</dbReference>
<comment type="caution">
    <text evidence="2">The sequence shown here is derived from an EMBL/GenBank/DDBJ whole genome shotgun (WGS) entry which is preliminary data.</text>
</comment>
<evidence type="ECO:0000313" key="2">
    <source>
        <dbReference type="EMBL" id="MED6231393.1"/>
    </source>
</evidence>
<gene>
    <name evidence="2" type="ORF">ATANTOWER_009080</name>
</gene>
<evidence type="ECO:0000313" key="3">
    <source>
        <dbReference type="Proteomes" id="UP001345963"/>
    </source>
</evidence>
<feature type="signal peptide" evidence="1">
    <location>
        <begin position="1"/>
        <end position="21"/>
    </location>
</feature>
<keyword evidence="3" id="KW-1185">Reference proteome</keyword>
<name>A0ABU7A0G8_9TELE</name>